<reference evidence="1 2" key="1">
    <citation type="submission" date="2020-02" db="EMBL/GenBank/DDBJ databases">
        <title>Draft genome sequence of Haematococcus lacustris strain NIES-144.</title>
        <authorList>
            <person name="Morimoto D."/>
            <person name="Nakagawa S."/>
            <person name="Yoshida T."/>
            <person name="Sawayama S."/>
        </authorList>
    </citation>
    <scope>NUCLEOTIDE SEQUENCE [LARGE SCALE GENOMIC DNA]</scope>
    <source>
        <strain evidence="1 2">NIES-144</strain>
    </source>
</reference>
<evidence type="ECO:0000313" key="1">
    <source>
        <dbReference type="EMBL" id="GFH29360.1"/>
    </source>
</evidence>
<gene>
    <name evidence="1" type="ORF">HaLaN_28006</name>
</gene>
<comment type="caution">
    <text evidence="1">The sequence shown here is derived from an EMBL/GenBank/DDBJ whole genome shotgun (WGS) entry which is preliminary data.</text>
</comment>
<evidence type="ECO:0000313" key="2">
    <source>
        <dbReference type="Proteomes" id="UP000485058"/>
    </source>
</evidence>
<name>A0A6A0A9E6_HAELA</name>
<sequence>MRSPLKEMADGPYANASLAQLKDVVQLRPLVAHTGMSVAETAAAIAV</sequence>
<proteinExistence type="predicted"/>
<keyword evidence="2" id="KW-1185">Reference proteome</keyword>
<dbReference type="EMBL" id="BLLF01004310">
    <property type="protein sequence ID" value="GFH29360.1"/>
    <property type="molecule type" value="Genomic_DNA"/>
</dbReference>
<organism evidence="1 2">
    <name type="scientific">Haematococcus lacustris</name>
    <name type="common">Green alga</name>
    <name type="synonym">Haematococcus pluvialis</name>
    <dbReference type="NCBI Taxonomy" id="44745"/>
    <lineage>
        <taxon>Eukaryota</taxon>
        <taxon>Viridiplantae</taxon>
        <taxon>Chlorophyta</taxon>
        <taxon>core chlorophytes</taxon>
        <taxon>Chlorophyceae</taxon>
        <taxon>CS clade</taxon>
        <taxon>Chlamydomonadales</taxon>
        <taxon>Haematococcaceae</taxon>
        <taxon>Haematococcus</taxon>
    </lineage>
</organism>
<feature type="non-terminal residue" evidence="1">
    <location>
        <position position="47"/>
    </location>
</feature>
<dbReference type="AlphaFoldDB" id="A0A6A0A9E6"/>
<accession>A0A6A0A9E6</accession>
<dbReference type="Proteomes" id="UP000485058">
    <property type="component" value="Unassembled WGS sequence"/>
</dbReference>
<protein>
    <submittedName>
        <fullName evidence="1">Uncharacterized protein</fullName>
    </submittedName>
</protein>
<feature type="non-terminal residue" evidence="1">
    <location>
        <position position="1"/>
    </location>
</feature>